<gene>
    <name evidence="2" type="ORF">GAH_00249</name>
</gene>
<evidence type="ECO:0000313" key="2">
    <source>
        <dbReference type="EMBL" id="AKG92395.1"/>
    </source>
</evidence>
<dbReference type="KEGG" id="gah:GAH_00249"/>
<dbReference type="Pfam" id="PF26064">
    <property type="entry name" value="DUF8023"/>
    <property type="match status" value="1"/>
</dbReference>
<dbReference type="HOGENOM" id="CLU_1922695_0_0_2"/>
<dbReference type="AlphaFoldDB" id="A0A0F7IFR0"/>
<dbReference type="InParanoid" id="A0A0F7IFR0"/>
<name>A0A0F7IFR0_9EURY</name>
<feature type="transmembrane region" description="Helical" evidence="1">
    <location>
        <begin position="46"/>
        <end position="66"/>
    </location>
</feature>
<feature type="transmembrane region" description="Helical" evidence="1">
    <location>
        <begin position="78"/>
        <end position="101"/>
    </location>
</feature>
<keyword evidence="1" id="KW-0812">Transmembrane</keyword>
<dbReference type="GeneID" id="24802836"/>
<feature type="transmembrane region" description="Helical" evidence="1">
    <location>
        <begin position="21"/>
        <end position="40"/>
    </location>
</feature>
<reference evidence="2 3" key="1">
    <citation type="submission" date="2015-04" db="EMBL/GenBank/DDBJ databases">
        <title>The complete genome sequence of the hyperthermophilic, obligate iron-reducing archaeon Geoglobus ahangari strain 234T.</title>
        <authorList>
            <person name="Manzella M.P."/>
            <person name="Holmes D.E."/>
            <person name="Rocheleau J.M."/>
            <person name="Chung A."/>
            <person name="Reguera G."/>
            <person name="Kashefi K."/>
        </authorList>
    </citation>
    <scope>NUCLEOTIDE SEQUENCE [LARGE SCALE GENOMIC DNA]</scope>
    <source>
        <strain evidence="2 3">234</strain>
    </source>
</reference>
<keyword evidence="3" id="KW-1185">Reference proteome</keyword>
<sequence length="133" mass="14089">MARGSFKRYYGGAYRKGNVSIYEAALFVVYVIAGIATFGLGSINLAWVTDFSFWIVLFSALGVFALDKQVKKNQKVTALEIGALSVAIGLPLAAAGYLAGIGIDISTYLTDPVNSFIMLIVSVGALIVAAKQD</sequence>
<feature type="transmembrane region" description="Helical" evidence="1">
    <location>
        <begin position="113"/>
        <end position="130"/>
    </location>
</feature>
<dbReference type="EMBL" id="CP011267">
    <property type="protein sequence ID" value="AKG92395.1"/>
    <property type="molecule type" value="Genomic_DNA"/>
</dbReference>
<accession>A0A0F7IFR0</accession>
<dbReference type="PATRIC" id="fig|113653.22.peg.250"/>
<dbReference type="InterPro" id="IPR058336">
    <property type="entry name" value="VP3-like_halobact-type"/>
</dbReference>
<proteinExistence type="predicted"/>
<protein>
    <submittedName>
        <fullName evidence="2">Uncharacterized protein</fullName>
    </submittedName>
</protein>
<dbReference type="RefSeq" id="WP_156967352.1">
    <property type="nucleotide sequence ID" value="NZ_CP011267.1"/>
</dbReference>
<dbReference type="Proteomes" id="UP000034723">
    <property type="component" value="Chromosome"/>
</dbReference>
<dbReference type="STRING" id="113653.GAH_00249"/>
<keyword evidence="1" id="KW-1133">Transmembrane helix</keyword>
<keyword evidence="1" id="KW-0472">Membrane</keyword>
<organism evidence="2 3">
    <name type="scientific">Geoglobus ahangari</name>
    <dbReference type="NCBI Taxonomy" id="113653"/>
    <lineage>
        <taxon>Archaea</taxon>
        <taxon>Methanobacteriati</taxon>
        <taxon>Methanobacteriota</taxon>
        <taxon>Archaeoglobi</taxon>
        <taxon>Archaeoglobales</taxon>
        <taxon>Archaeoglobaceae</taxon>
        <taxon>Geoglobus</taxon>
    </lineage>
</organism>
<evidence type="ECO:0000256" key="1">
    <source>
        <dbReference type="SAM" id="Phobius"/>
    </source>
</evidence>
<evidence type="ECO:0000313" key="3">
    <source>
        <dbReference type="Proteomes" id="UP000034723"/>
    </source>
</evidence>